<comment type="caution">
    <text evidence="7">The sequence shown here is derived from an EMBL/GenBank/DDBJ whole genome shotgun (WGS) entry which is preliminary data.</text>
</comment>
<dbReference type="Gene3D" id="1.25.40.10">
    <property type="entry name" value="Tetratricopeptide repeat domain"/>
    <property type="match status" value="2"/>
</dbReference>
<evidence type="ECO:0000256" key="1">
    <source>
        <dbReference type="ARBA" id="ARBA00004173"/>
    </source>
</evidence>
<name>A0A1J6JN24_NICAT</name>
<keyword evidence="3" id="KW-0677">Repeat</keyword>
<dbReference type="GO" id="GO:0003729">
    <property type="term" value="F:mRNA binding"/>
    <property type="evidence" value="ECO:0007669"/>
    <property type="project" value="UniProtKB-ARBA"/>
</dbReference>
<feature type="repeat" description="PPR" evidence="6">
    <location>
        <begin position="207"/>
        <end position="241"/>
    </location>
</feature>
<dbReference type="STRING" id="49451.A0A1J6JN24"/>
<organism evidence="7 8">
    <name type="scientific">Nicotiana attenuata</name>
    <name type="common">Coyote tobacco</name>
    <dbReference type="NCBI Taxonomy" id="49451"/>
    <lineage>
        <taxon>Eukaryota</taxon>
        <taxon>Viridiplantae</taxon>
        <taxon>Streptophyta</taxon>
        <taxon>Embryophyta</taxon>
        <taxon>Tracheophyta</taxon>
        <taxon>Spermatophyta</taxon>
        <taxon>Magnoliopsida</taxon>
        <taxon>eudicotyledons</taxon>
        <taxon>Gunneridae</taxon>
        <taxon>Pentapetalae</taxon>
        <taxon>asterids</taxon>
        <taxon>lamiids</taxon>
        <taxon>Solanales</taxon>
        <taxon>Solanaceae</taxon>
        <taxon>Nicotianoideae</taxon>
        <taxon>Nicotianeae</taxon>
        <taxon>Nicotiana</taxon>
    </lineage>
</organism>
<dbReference type="FunFam" id="1.25.40.10:FF:000385">
    <property type="entry name" value="Pentatricopeptide repeat-containing protein mitochondrial"/>
    <property type="match status" value="1"/>
</dbReference>
<dbReference type="InterPro" id="IPR011990">
    <property type="entry name" value="TPR-like_helical_dom_sf"/>
</dbReference>
<dbReference type="AlphaFoldDB" id="A0A1J6JN24"/>
<keyword evidence="8" id="KW-1185">Reference proteome</keyword>
<gene>
    <name evidence="7" type="ORF">A4A49_09611</name>
</gene>
<evidence type="ECO:0000256" key="2">
    <source>
        <dbReference type="ARBA" id="ARBA00007626"/>
    </source>
</evidence>
<comment type="similarity">
    <text evidence="2">Belongs to the PPR family. P subfamily.</text>
</comment>
<sequence>MIRNLTRQISSETPVKLRRLCTAAAAEAEAVEQRGGDGRLYRRLSALGATKGSVTETINEYMREGRVVKKYELEKCIKELRKYKRYQHALEIMEWMEKRGINLSFGDYGVRLDLIAKVQGITAAENYFGNLSPSMQNQSTYGALLNCYCVEKLTDKALSLFEKMDQLKFTSKSLAFNNLMSLYMRLGQPEKVPPVVQEMKSRKVPLCTFTYNILMNSYSCLGDIEGVERVFEEIKQENAKECDWTTYSNLAVAYVKAGLHDKAKLALKKLEEEMGPRNREAYHYLISLHAGISNLGEVYRIWNSLKSHFSVTTNSSYLVMLQSLGKLNDIDGLKKCYEEWESSCSSYDMRLANSVIGAYLRHDMLHDAEEVFRHALKRSQGPFFLAWEMFMAFFLRNHQINLAMKCMEAAASRVKKNEWQPKYEMINKFLEYFVEERDVDGAEEFFKYLKKLNCLSSDVYSSLLRTYIAANRTAEDMQLRIKEDGIEMSCELEELLKRVCPE</sequence>
<protein>
    <submittedName>
        <fullName evidence="7">Pentatricopeptide repeat-containing protein, mitochondrial</fullName>
    </submittedName>
</protein>
<dbReference type="OMA" id="LFLEHYM"/>
<evidence type="ECO:0000313" key="8">
    <source>
        <dbReference type="Proteomes" id="UP000187609"/>
    </source>
</evidence>
<dbReference type="Proteomes" id="UP000187609">
    <property type="component" value="Unassembled WGS sequence"/>
</dbReference>
<dbReference type="Pfam" id="PF01535">
    <property type="entry name" value="PPR"/>
    <property type="match status" value="3"/>
</dbReference>
<dbReference type="PANTHER" id="PTHR45717:SF8">
    <property type="entry name" value="OS01G0301000 PROTEIN"/>
    <property type="match status" value="1"/>
</dbReference>
<dbReference type="Gramene" id="OIT08297">
    <property type="protein sequence ID" value="OIT08297"/>
    <property type="gene ID" value="A4A49_09611"/>
</dbReference>
<accession>A0A1J6JN24</accession>
<dbReference type="SUPFAM" id="SSF48452">
    <property type="entry name" value="TPR-like"/>
    <property type="match status" value="1"/>
</dbReference>
<keyword evidence="5" id="KW-0496">Mitochondrion</keyword>
<dbReference type="Pfam" id="PF13041">
    <property type="entry name" value="PPR_2"/>
    <property type="match status" value="1"/>
</dbReference>
<dbReference type="EMBL" id="MJEQ01037183">
    <property type="protein sequence ID" value="OIT08297.1"/>
    <property type="molecule type" value="Genomic_DNA"/>
</dbReference>
<evidence type="ECO:0000256" key="5">
    <source>
        <dbReference type="ARBA" id="ARBA00023128"/>
    </source>
</evidence>
<evidence type="ECO:0000313" key="7">
    <source>
        <dbReference type="EMBL" id="OIT08297.1"/>
    </source>
</evidence>
<keyword evidence="4" id="KW-0809">Transit peptide</keyword>
<dbReference type="GO" id="GO:0005739">
    <property type="term" value="C:mitochondrion"/>
    <property type="evidence" value="ECO:0007669"/>
    <property type="project" value="UniProtKB-SubCell"/>
</dbReference>
<dbReference type="SMR" id="A0A1J6JN24"/>
<evidence type="ECO:0000256" key="4">
    <source>
        <dbReference type="ARBA" id="ARBA00022946"/>
    </source>
</evidence>
<reference evidence="7" key="1">
    <citation type="submission" date="2016-11" db="EMBL/GenBank/DDBJ databases">
        <title>The genome of Nicotiana attenuata.</title>
        <authorList>
            <person name="Xu S."/>
            <person name="Brockmoeller T."/>
            <person name="Gaquerel E."/>
            <person name="Navarro A."/>
            <person name="Kuhl H."/>
            <person name="Gase K."/>
            <person name="Ling Z."/>
            <person name="Zhou W."/>
            <person name="Kreitzer C."/>
            <person name="Stanke M."/>
            <person name="Tang H."/>
            <person name="Lyons E."/>
            <person name="Pandey P."/>
            <person name="Pandey S.P."/>
            <person name="Timmermann B."/>
            <person name="Baldwin I.T."/>
        </authorList>
    </citation>
    <scope>NUCLEOTIDE SEQUENCE [LARGE SCALE GENOMIC DNA]</scope>
    <source>
        <strain evidence="7">UT</strain>
    </source>
</reference>
<comment type="subcellular location">
    <subcellularLocation>
        <location evidence="1">Mitochondrion</location>
    </subcellularLocation>
</comment>
<dbReference type="PROSITE" id="PS51375">
    <property type="entry name" value="PPR"/>
    <property type="match status" value="2"/>
</dbReference>
<dbReference type="InterPro" id="IPR002885">
    <property type="entry name" value="PPR_rpt"/>
</dbReference>
<proteinExistence type="inferred from homology"/>
<dbReference type="PANTHER" id="PTHR45717">
    <property type="entry name" value="OS12G0527900 PROTEIN"/>
    <property type="match status" value="1"/>
</dbReference>
<evidence type="ECO:0000256" key="3">
    <source>
        <dbReference type="ARBA" id="ARBA00022737"/>
    </source>
</evidence>
<feature type="repeat" description="PPR" evidence="6">
    <location>
        <begin position="137"/>
        <end position="171"/>
    </location>
</feature>
<evidence type="ECO:0000256" key="6">
    <source>
        <dbReference type="PROSITE-ProRule" id="PRU00708"/>
    </source>
</evidence>
<dbReference type="NCBIfam" id="TIGR00756">
    <property type="entry name" value="PPR"/>
    <property type="match status" value="2"/>
</dbReference>